<evidence type="ECO:0000313" key="2">
    <source>
        <dbReference type="Proteomes" id="UP001152646"/>
    </source>
</evidence>
<proteinExistence type="predicted"/>
<name>A0A9W4I7I6_9EURO</name>
<dbReference type="AlphaFoldDB" id="A0A9W4I7I6"/>
<protein>
    <submittedName>
        <fullName evidence="1">Uncharacterized protein</fullName>
    </submittedName>
</protein>
<dbReference type="Proteomes" id="UP001152646">
    <property type="component" value="Unassembled WGS sequence"/>
</dbReference>
<accession>A0A9W4I7I6</accession>
<sequence>MRKSDHSPFTIKGQTVVPKDLVKILGVLMDTRLKYKEHIARAASKGLEAVMELRRLRGLSPATARQLFASTVAPVVDYASNVWMHACNDKAMGPINRVQRVGAQAIVGTFLTVATSVAEAEAHMATAQRRFWKRAVKISESSDDTTAQHYITWPIRSSTSTWRH</sequence>
<dbReference type="OrthoDB" id="5365701at2759"/>
<organism evidence="1 2">
    <name type="scientific">Penicillium salamii</name>
    <dbReference type="NCBI Taxonomy" id="1612424"/>
    <lineage>
        <taxon>Eukaryota</taxon>
        <taxon>Fungi</taxon>
        <taxon>Dikarya</taxon>
        <taxon>Ascomycota</taxon>
        <taxon>Pezizomycotina</taxon>
        <taxon>Eurotiomycetes</taxon>
        <taxon>Eurotiomycetidae</taxon>
        <taxon>Eurotiales</taxon>
        <taxon>Aspergillaceae</taxon>
        <taxon>Penicillium</taxon>
    </lineage>
</organism>
<evidence type="ECO:0000313" key="1">
    <source>
        <dbReference type="EMBL" id="CAG8232889.1"/>
    </source>
</evidence>
<gene>
    <name evidence="1" type="ORF">PSALAMII_LOCUS364</name>
</gene>
<reference evidence="1" key="1">
    <citation type="submission" date="2021-07" db="EMBL/GenBank/DDBJ databases">
        <authorList>
            <person name="Branca A.L. A."/>
        </authorList>
    </citation>
    <scope>NUCLEOTIDE SEQUENCE</scope>
</reference>
<dbReference type="EMBL" id="CAJVPA010000019">
    <property type="protein sequence ID" value="CAG8232889.1"/>
    <property type="molecule type" value="Genomic_DNA"/>
</dbReference>
<comment type="caution">
    <text evidence="1">The sequence shown here is derived from an EMBL/GenBank/DDBJ whole genome shotgun (WGS) entry which is preliminary data.</text>
</comment>
<dbReference type="PRINTS" id="PR01345">
    <property type="entry name" value="CERVTRCPTASE"/>
</dbReference>